<name>A0AAN7ZHF3_9COLE</name>
<gene>
    <name evidence="2" type="ORF">RI129_005314</name>
</gene>
<accession>A0AAN7ZHF3</accession>
<proteinExistence type="predicted"/>
<feature type="region of interest" description="Disordered" evidence="1">
    <location>
        <begin position="81"/>
        <end position="107"/>
    </location>
</feature>
<evidence type="ECO:0000313" key="2">
    <source>
        <dbReference type="EMBL" id="KAK5646850.1"/>
    </source>
</evidence>
<reference evidence="2 3" key="1">
    <citation type="journal article" date="2024" name="Insects">
        <title>An Improved Chromosome-Level Genome Assembly of the Firefly Pyrocoelia pectoralis.</title>
        <authorList>
            <person name="Fu X."/>
            <person name="Meyer-Rochow V.B."/>
            <person name="Ballantyne L."/>
            <person name="Zhu X."/>
        </authorList>
    </citation>
    <scope>NUCLEOTIDE SEQUENCE [LARGE SCALE GENOMIC DNA]</scope>
    <source>
        <tissue evidence="2">Whole body</tissue>
    </source>
</reference>
<keyword evidence="3" id="KW-1185">Reference proteome</keyword>
<dbReference type="Proteomes" id="UP001329430">
    <property type="component" value="Chromosome 3"/>
</dbReference>
<feature type="region of interest" description="Disordered" evidence="1">
    <location>
        <begin position="1"/>
        <end position="36"/>
    </location>
</feature>
<dbReference type="Pfam" id="PF03670">
    <property type="entry name" value="UPF0184"/>
    <property type="match status" value="1"/>
</dbReference>
<comment type="caution">
    <text evidence="2">The sequence shown here is derived from an EMBL/GenBank/DDBJ whole genome shotgun (WGS) entry which is preliminary data.</text>
</comment>
<dbReference type="AlphaFoldDB" id="A0AAN7ZHF3"/>
<evidence type="ECO:0000256" key="1">
    <source>
        <dbReference type="SAM" id="MobiDB-lite"/>
    </source>
</evidence>
<dbReference type="EMBL" id="JAVRBK010000003">
    <property type="protein sequence ID" value="KAK5646850.1"/>
    <property type="molecule type" value="Genomic_DNA"/>
</dbReference>
<evidence type="ECO:0000313" key="3">
    <source>
        <dbReference type="Proteomes" id="UP001329430"/>
    </source>
</evidence>
<organism evidence="2 3">
    <name type="scientific">Pyrocoelia pectoralis</name>
    <dbReference type="NCBI Taxonomy" id="417401"/>
    <lineage>
        <taxon>Eukaryota</taxon>
        <taxon>Metazoa</taxon>
        <taxon>Ecdysozoa</taxon>
        <taxon>Arthropoda</taxon>
        <taxon>Hexapoda</taxon>
        <taxon>Insecta</taxon>
        <taxon>Pterygota</taxon>
        <taxon>Neoptera</taxon>
        <taxon>Endopterygota</taxon>
        <taxon>Coleoptera</taxon>
        <taxon>Polyphaga</taxon>
        <taxon>Elateriformia</taxon>
        <taxon>Elateroidea</taxon>
        <taxon>Lampyridae</taxon>
        <taxon>Lampyrinae</taxon>
        <taxon>Pyrocoelia</taxon>
    </lineage>
</organism>
<protein>
    <submittedName>
        <fullName evidence="2">Uncharacterized protein</fullName>
    </submittedName>
</protein>
<sequence length="107" mass="12355">MCEATNPEENENNNVNEMDDEDEDVELEDDEDEELTSAELLALNHELDTLNLVIDEMESKRESIHTQLLELLQSTRDVRKEFQEQKEMSDSIKDIDLDSASKPKATE</sequence>